<evidence type="ECO:0000313" key="2">
    <source>
        <dbReference type="Proteomes" id="UP001374579"/>
    </source>
</evidence>
<reference evidence="1 2" key="1">
    <citation type="submission" date="2024-02" db="EMBL/GenBank/DDBJ databases">
        <title>Chromosome-scale genome assembly of the rough periwinkle Littorina saxatilis.</title>
        <authorList>
            <person name="De Jode A."/>
            <person name="Faria R."/>
            <person name="Formenti G."/>
            <person name="Sims Y."/>
            <person name="Smith T.P."/>
            <person name="Tracey A."/>
            <person name="Wood J.M.D."/>
            <person name="Zagrodzka Z.B."/>
            <person name="Johannesson K."/>
            <person name="Butlin R.K."/>
            <person name="Leder E.H."/>
        </authorList>
    </citation>
    <scope>NUCLEOTIDE SEQUENCE [LARGE SCALE GENOMIC DNA]</scope>
    <source>
        <strain evidence="1">Snail1</strain>
        <tissue evidence="1">Muscle</tissue>
    </source>
</reference>
<sequence>MAMSYHMEARIKQDRLNRWAEQQRRTELEPQNQAVGDRLEDVGYKTKMDKVLTTDAEQFHQTRSVHTWAGAERNRRCYDYSCEGPLLGSSWRGMRRELNFQESCLPAAIFESRGRVVPRHEFVPADAAFRGK</sequence>
<dbReference type="EMBL" id="JBAMIC010000002">
    <property type="protein sequence ID" value="KAK7111736.1"/>
    <property type="molecule type" value="Genomic_DNA"/>
</dbReference>
<accession>A0AAN9GKW8</accession>
<gene>
    <name evidence="1" type="ORF">V1264_011319</name>
</gene>
<comment type="caution">
    <text evidence="1">The sequence shown here is derived from an EMBL/GenBank/DDBJ whole genome shotgun (WGS) entry which is preliminary data.</text>
</comment>
<organism evidence="1 2">
    <name type="scientific">Littorina saxatilis</name>
    <dbReference type="NCBI Taxonomy" id="31220"/>
    <lineage>
        <taxon>Eukaryota</taxon>
        <taxon>Metazoa</taxon>
        <taxon>Spiralia</taxon>
        <taxon>Lophotrochozoa</taxon>
        <taxon>Mollusca</taxon>
        <taxon>Gastropoda</taxon>
        <taxon>Caenogastropoda</taxon>
        <taxon>Littorinimorpha</taxon>
        <taxon>Littorinoidea</taxon>
        <taxon>Littorinidae</taxon>
        <taxon>Littorina</taxon>
    </lineage>
</organism>
<evidence type="ECO:0000313" key="1">
    <source>
        <dbReference type="EMBL" id="KAK7111736.1"/>
    </source>
</evidence>
<dbReference type="Proteomes" id="UP001374579">
    <property type="component" value="Unassembled WGS sequence"/>
</dbReference>
<protein>
    <submittedName>
        <fullName evidence="1">Uncharacterized protein</fullName>
    </submittedName>
</protein>
<name>A0AAN9GKW8_9CAEN</name>
<keyword evidence="2" id="KW-1185">Reference proteome</keyword>
<dbReference type="AlphaFoldDB" id="A0AAN9GKW8"/>
<proteinExistence type="predicted"/>